<evidence type="ECO:0000313" key="2">
    <source>
        <dbReference type="EMBL" id="BBL91430.1"/>
    </source>
</evidence>
<evidence type="ECO:0000313" key="3">
    <source>
        <dbReference type="Proteomes" id="UP000315115"/>
    </source>
</evidence>
<dbReference type="AlphaFoldDB" id="A0A510IGS4"/>
<dbReference type="RefSeq" id="WP_138953989.1">
    <property type="nucleotide sequence ID" value="NZ_AP019799.1"/>
</dbReference>
<keyword evidence="1" id="KW-0812">Transmembrane</keyword>
<protein>
    <submittedName>
        <fullName evidence="2">Uncharacterized protein</fullName>
    </submittedName>
</protein>
<gene>
    <name evidence="2" type="ORF">VroAM7_40830</name>
</gene>
<name>A0A510IGS4_9VIBR</name>
<organism evidence="2 3">
    <name type="scientific">Vibrio rotiferianus</name>
    <dbReference type="NCBI Taxonomy" id="190895"/>
    <lineage>
        <taxon>Bacteria</taxon>
        <taxon>Pseudomonadati</taxon>
        <taxon>Pseudomonadota</taxon>
        <taxon>Gammaproteobacteria</taxon>
        <taxon>Vibrionales</taxon>
        <taxon>Vibrionaceae</taxon>
        <taxon>Vibrio</taxon>
    </lineage>
</organism>
<evidence type="ECO:0000256" key="1">
    <source>
        <dbReference type="SAM" id="Phobius"/>
    </source>
</evidence>
<keyword evidence="1" id="KW-0472">Membrane</keyword>
<dbReference type="EMBL" id="AP019799">
    <property type="protein sequence ID" value="BBL91430.1"/>
    <property type="molecule type" value="Genomic_DNA"/>
</dbReference>
<dbReference type="Proteomes" id="UP000315115">
    <property type="component" value="Chromosome 2"/>
</dbReference>
<sequence>MAVQPKHSDLPPRYEATDFTKDQRQRYTSVANAAVKRRDFYKKALEKSLVGKVKERALKPVIQPKSEKPGNMRQAIWLVVMMVVGLWFMYMYA</sequence>
<reference evidence="3" key="1">
    <citation type="submission" date="2019-07" db="EMBL/GenBank/DDBJ databases">
        <title>Complete Genome Sequences of Vibrion rotiferianus strain AM7.</title>
        <authorList>
            <person name="Miyazaki K."/>
            <person name="Wiseschart A."/>
            <person name="Pootanakit K."/>
            <person name="Ishimori K."/>
            <person name="Kitahara K."/>
        </authorList>
    </citation>
    <scope>NUCLEOTIDE SEQUENCE [LARGE SCALE GENOMIC DNA]</scope>
    <source>
        <strain evidence="3">AM7</strain>
    </source>
</reference>
<proteinExistence type="predicted"/>
<accession>A0A510IGS4</accession>
<feature type="transmembrane region" description="Helical" evidence="1">
    <location>
        <begin position="75"/>
        <end position="92"/>
    </location>
</feature>
<keyword evidence="1" id="KW-1133">Transmembrane helix</keyword>